<reference evidence="2 4" key="1">
    <citation type="journal article" date="2014" name="BMC Genomics">
        <title>Genome sequence of Anopheles sinensis provides insight into genetics basis of mosquito competence for malaria parasites.</title>
        <authorList>
            <person name="Zhou D."/>
            <person name="Zhang D."/>
            <person name="Ding G."/>
            <person name="Shi L."/>
            <person name="Hou Q."/>
            <person name="Ye Y."/>
            <person name="Xu Y."/>
            <person name="Zhou H."/>
            <person name="Xiong C."/>
            <person name="Li S."/>
            <person name="Yu J."/>
            <person name="Hong S."/>
            <person name="Yu X."/>
            <person name="Zou P."/>
            <person name="Chen C."/>
            <person name="Chang X."/>
            <person name="Wang W."/>
            <person name="Lv Y."/>
            <person name="Sun Y."/>
            <person name="Ma L."/>
            <person name="Shen B."/>
            <person name="Zhu C."/>
        </authorList>
    </citation>
    <scope>NUCLEOTIDE SEQUENCE [LARGE SCALE GENOMIC DNA]</scope>
</reference>
<evidence type="ECO:0000256" key="1">
    <source>
        <dbReference type="SAM" id="MobiDB-lite"/>
    </source>
</evidence>
<gene>
    <name evidence="2" type="ORF">ZHAS_00005700</name>
</gene>
<dbReference type="EMBL" id="KE524943">
    <property type="protein sequence ID" value="KFB38347.1"/>
    <property type="molecule type" value="Genomic_DNA"/>
</dbReference>
<dbReference type="VEuPathDB" id="VectorBase:ASIC005700"/>
<feature type="region of interest" description="Disordered" evidence="1">
    <location>
        <begin position="63"/>
        <end position="83"/>
    </location>
</feature>
<evidence type="ECO:0000313" key="2">
    <source>
        <dbReference type="EMBL" id="KFB38347.1"/>
    </source>
</evidence>
<dbReference type="EMBL" id="ATLV01014111">
    <property type="status" value="NOT_ANNOTATED_CDS"/>
    <property type="molecule type" value="Genomic_DNA"/>
</dbReference>
<sequence>MFRPECPPAISERAGRDAISLDLICPDVPPFPPVTTGRFHGNALEVNVTNNWKIGIAYAAPHKRQTTAPSRVASHRNNPGLTW</sequence>
<accession>A0A084VK53</accession>
<dbReference type="AlphaFoldDB" id="A0A084VK53"/>
<evidence type="ECO:0000313" key="3">
    <source>
        <dbReference type="EnsemblMetazoa" id="ASIC005700-PA"/>
    </source>
</evidence>
<protein>
    <submittedName>
        <fullName evidence="2 3">UDP-N-acetylmuramyl peptide synthase</fullName>
    </submittedName>
</protein>
<proteinExistence type="predicted"/>
<dbReference type="Proteomes" id="UP000030765">
    <property type="component" value="Unassembled WGS sequence"/>
</dbReference>
<reference evidence="3" key="2">
    <citation type="submission" date="2020-05" db="UniProtKB">
        <authorList>
            <consortium name="EnsemblMetazoa"/>
        </authorList>
    </citation>
    <scope>IDENTIFICATION</scope>
</reference>
<dbReference type="EnsemblMetazoa" id="ASIC005700-RA">
    <property type="protein sequence ID" value="ASIC005700-PA"/>
    <property type="gene ID" value="ASIC005700"/>
</dbReference>
<name>A0A084VK53_ANOSI</name>
<keyword evidence="4" id="KW-1185">Reference proteome</keyword>
<organism evidence="2">
    <name type="scientific">Anopheles sinensis</name>
    <name type="common">Mosquito</name>
    <dbReference type="NCBI Taxonomy" id="74873"/>
    <lineage>
        <taxon>Eukaryota</taxon>
        <taxon>Metazoa</taxon>
        <taxon>Ecdysozoa</taxon>
        <taxon>Arthropoda</taxon>
        <taxon>Hexapoda</taxon>
        <taxon>Insecta</taxon>
        <taxon>Pterygota</taxon>
        <taxon>Neoptera</taxon>
        <taxon>Endopterygota</taxon>
        <taxon>Diptera</taxon>
        <taxon>Nematocera</taxon>
        <taxon>Culicoidea</taxon>
        <taxon>Culicidae</taxon>
        <taxon>Anophelinae</taxon>
        <taxon>Anopheles</taxon>
    </lineage>
</organism>
<evidence type="ECO:0000313" key="4">
    <source>
        <dbReference type="Proteomes" id="UP000030765"/>
    </source>
</evidence>